<accession>A0A5B7ED90</accession>
<evidence type="ECO:0000313" key="2">
    <source>
        <dbReference type="Proteomes" id="UP000324222"/>
    </source>
</evidence>
<reference evidence="1 2" key="1">
    <citation type="submission" date="2019-05" db="EMBL/GenBank/DDBJ databases">
        <title>Another draft genome of Portunus trituberculatus and its Hox gene families provides insights of decapod evolution.</title>
        <authorList>
            <person name="Jeong J.-H."/>
            <person name="Song I."/>
            <person name="Kim S."/>
            <person name="Choi T."/>
            <person name="Kim D."/>
            <person name="Ryu S."/>
            <person name="Kim W."/>
        </authorList>
    </citation>
    <scope>NUCLEOTIDE SEQUENCE [LARGE SCALE GENOMIC DNA]</scope>
    <source>
        <tissue evidence="1">Muscle</tissue>
    </source>
</reference>
<proteinExistence type="predicted"/>
<dbReference type="Proteomes" id="UP000324222">
    <property type="component" value="Unassembled WGS sequence"/>
</dbReference>
<organism evidence="1 2">
    <name type="scientific">Portunus trituberculatus</name>
    <name type="common">Swimming crab</name>
    <name type="synonym">Neptunus trituberculatus</name>
    <dbReference type="NCBI Taxonomy" id="210409"/>
    <lineage>
        <taxon>Eukaryota</taxon>
        <taxon>Metazoa</taxon>
        <taxon>Ecdysozoa</taxon>
        <taxon>Arthropoda</taxon>
        <taxon>Crustacea</taxon>
        <taxon>Multicrustacea</taxon>
        <taxon>Malacostraca</taxon>
        <taxon>Eumalacostraca</taxon>
        <taxon>Eucarida</taxon>
        <taxon>Decapoda</taxon>
        <taxon>Pleocyemata</taxon>
        <taxon>Brachyura</taxon>
        <taxon>Eubrachyura</taxon>
        <taxon>Portunoidea</taxon>
        <taxon>Portunidae</taxon>
        <taxon>Portuninae</taxon>
        <taxon>Portunus</taxon>
    </lineage>
</organism>
<dbReference type="EMBL" id="VSRR010002385">
    <property type="protein sequence ID" value="MPC31186.1"/>
    <property type="molecule type" value="Genomic_DNA"/>
</dbReference>
<sequence>MGRCVRELGTTVTGFSLLLVKHDPGGGCLGGAGLPPIGCSGSLLVAHWLNARVSKVKCAWESLEIALLFSMSVPGKDGELAPAVSVCMLLSSQGDFYV</sequence>
<dbReference type="AlphaFoldDB" id="A0A5B7ED90"/>
<evidence type="ECO:0000313" key="1">
    <source>
        <dbReference type="EMBL" id="MPC31186.1"/>
    </source>
</evidence>
<comment type="caution">
    <text evidence="1">The sequence shown here is derived from an EMBL/GenBank/DDBJ whole genome shotgun (WGS) entry which is preliminary data.</text>
</comment>
<keyword evidence="2" id="KW-1185">Reference proteome</keyword>
<name>A0A5B7ED90_PORTR</name>
<gene>
    <name evidence="1" type="ORF">E2C01_024468</name>
</gene>
<protein>
    <submittedName>
        <fullName evidence="1">Uncharacterized protein</fullName>
    </submittedName>
</protein>